<dbReference type="Proteomes" id="UP001596337">
    <property type="component" value="Unassembled WGS sequence"/>
</dbReference>
<keyword evidence="3" id="KW-1185">Reference proteome</keyword>
<feature type="region of interest" description="Disordered" evidence="1">
    <location>
        <begin position="37"/>
        <end position="91"/>
    </location>
</feature>
<dbReference type="EMBL" id="JBHSXX010000001">
    <property type="protein sequence ID" value="MFC6871551.1"/>
    <property type="molecule type" value="Genomic_DNA"/>
</dbReference>
<evidence type="ECO:0000313" key="2">
    <source>
        <dbReference type="EMBL" id="MFC6871551.1"/>
    </source>
</evidence>
<gene>
    <name evidence="2" type="ORF">ACFQGD_30950</name>
</gene>
<reference evidence="3" key="1">
    <citation type="journal article" date="2019" name="Int. J. Syst. Evol. Microbiol.">
        <title>The Global Catalogue of Microorganisms (GCM) 10K type strain sequencing project: providing services to taxonomists for standard genome sequencing and annotation.</title>
        <authorList>
            <consortium name="The Broad Institute Genomics Platform"/>
            <consortium name="The Broad Institute Genome Sequencing Center for Infectious Disease"/>
            <person name="Wu L."/>
            <person name="Ma J."/>
        </authorList>
    </citation>
    <scope>NUCLEOTIDE SEQUENCE [LARGE SCALE GENOMIC DNA]</scope>
    <source>
        <strain evidence="3">KCTC 32255</strain>
    </source>
</reference>
<comment type="caution">
    <text evidence="2">The sequence shown here is derived from an EMBL/GenBank/DDBJ whole genome shotgun (WGS) entry which is preliminary data.</text>
</comment>
<evidence type="ECO:0000313" key="3">
    <source>
        <dbReference type="Proteomes" id="UP001596337"/>
    </source>
</evidence>
<protein>
    <submittedName>
        <fullName evidence="2">Uncharacterized protein</fullName>
    </submittedName>
</protein>
<proteinExistence type="predicted"/>
<accession>A0ABW2C8S5</accession>
<name>A0ABW2C8S5_9PSEU</name>
<evidence type="ECO:0000256" key="1">
    <source>
        <dbReference type="SAM" id="MobiDB-lite"/>
    </source>
</evidence>
<dbReference type="RefSeq" id="WP_345391319.1">
    <property type="nucleotide sequence ID" value="NZ_BAABLA010000007.1"/>
</dbReference>
<organism evidence="2 3">
    <name type="scientific">Haloechinothrix salitolerans</name>
    <dbReference type="NCBI Taxonomy" id="926830"/>
    <lineage>
        <taxon>Bacteria</taxon>
        <taxon>Bacillati</taxon>
        <taxon>Actinomycetota</taxon>
        <taxon>Actinomycetes</taxon>
        <taxon>Pseudonocardiales</taxon>
        <taxon>Pseudonocardiaceae</taxon>
        <taxon>Haloechinothrix</taxon>
    </lineage>
</organism>
<sequence>MLHYVAPVEATQERFLRLLCADPVWLRDEFDAIVAANFGEPAERDSTPPTRTPSRREPERIRTSPLWATEPSPTPVHVPAELLARQRSPPV</sequence>